<proteinExistence type="predicted"/>
<keyword evidence="3" id="KW-1185">Reference proteome</keyword>
<name>A0A8S0PCZ4_OLEEU</name>
<gene>
    <name evidence="2" type="ORF">OLEA9_A054846</name>
</gene>
<evidence type="ECO:0000313" key="2">
    <source>
        <dbReference type="EMBL" id="CAA2937400.1"/>
    </source>
</evidence>
<organism evidence="2 3">
    <name type="scientific">Olea europaea subsp. europaea</name>
    <dbReference type="NCBI Taxonomy" id="158383"/>
    <lineage>
        <taxon>Eukaryota</taxon>
        <taxon>Viridiplantae</taxon>
        <taxon>Streptophyta</taxon>
        <taxon>Embryophyta</taxon>
        <taxon>Tracheophyta</taxon>
        <taxon>Spermatophyta</taxon>
        <taxon>Magnoliopsida</taxon>
        <taxon>eudicotyledons</taxon>
        <taxon>Gunneridae</taxon>
        <taxon>Pentapetalae</taxon>
        <taxon>asterids</taxon>
        <taxon>lamiids</taxon>
        <taxon>Lamiales</taxon>
        <taxon>Oleaceae</taxon>
        <taxon>Oleeae</taxon>
        <taxon>Olea</taxon>
    </lineage>
</organism>
<dbReference type="Proteomes" id="UP000594638">
    <property type="component" value="Unassembled WGS sequence"/>
</dbReference>
<reference evidence="2 3" key="1">
    <citation type="submission" date="2019-12" db="EMBL/GenBank/DDBJ databases">
        <authorList>
            <person name="Alioto T."/>
            <person name="Alioto T."/>
            <person name="Gomez Garrido J."/>
        </authorList>
    </citation>
    <scope>NUCLEOTIDE SEQUENCE [LARGE SCALE GENOMIC DNA]</scope>
</reference>
<comment type="caution">
    <text evidence="2">The sequence shown here is derived from an EMBL/GenBank/DDBJ whole genome shotgun (WGS) entry which is preliminary data.</text>
</comment>
<dbReference type="EMBL" id="CACTIH010000029">
    <property type="protein sequence ID" value="CAA2937400.1"/>
    <property type="molecule type" value="Genomic_DNA"/>
</dbReference>
<dbReference type="AlphaFoldDB" id="A0A8S0PCZ4"/>
<feature type="compositionally biased region" description="Basic and acidic residues" evidence="1">
    <location>
        <begin position="71"/>
        <end position="84"/>
    </location>
</feature>
<sequence>MSCIKSDQQKKMNLIMRLQGEIHTDLLNIKSNMKLMSDSITVMISSSMDEVMNKVSKKFLAKPVEGSEPTNDSKHVDKTGELKGKSELDTADELGFPCTLEPPSFDLGVGSMQLSMSVSTYFGKVQTRVNSVIFEVAKEMESETKELICSDEIDCIGFFIA</sequence>
<evidence type="ECO:0000256" key="1">
    <source>
        <dbReference type="SAM" id="MobiDB-lite"/>
    </source>
</evidence>
<evidence type="ECO:0000313" key="3">
    <source>
        <dbReference type="Proteomes" id="UP000594638"/>
    </source>
</evidence>
<accession>A0A8S0PCZ4</accession>
<dbReference type="Gramene" id="OE9A054846T1">
    <property type="protein sequence ID" value="OE9A054846C1"/>
    <property type="gene ID" value="OE9A054846"/>
</dbReference>
<feature type="region of interest" description="Disordered" evidence="1">
    <location>
        <begin position="62"/>
        <end position="84"/>
    </location>
</feature>
<protein>
    <submittedName>
        <fullName evidence="2">Uncharacterized protein</fullName>
    </submittedName>
</protein>